<evidence type="ECO:0000256" key="1">
    <source>
        <dbReference type="ARBA" id="ARBA00004435"/>
    </source>
</evidence>
<feature type="transmembrane region" description="Helical" evidence="12">
    <location>
        <begin position="35"/>
        <end position="58"/>
    </location>
</feature>
<proteinExistence type="inferred from homology"/>
<dbReference type="AlphaFoldDB" id="A0A315V3J7"/>
<keyword evidence="9 12" id="KW-0472">Membrane</keyword>
<evidence type="ECO:0000256" key="11">
    <source>
        <dbReference type="SAM" id="MobiDB-lite"/>
    </source>
</evidence>
<comment type="subcellular location">
    <subcellularLocation>
        <location evidence="1">Cell junction</location>
        <location evidence="1">Tight junction</location>
    </subcellularLocation>
    <subcellularLocation>
        <location evidence="2">Cell membrane</location>
        <topology evidence="2">Multi-pass membrane protein</topology>
    </subcellularLocation>
</comment>
<keyword evidence="8 12" id="KW-1133">Transmembrane helix</keyword>
<evidence type="ECO:0000256" key="8">
    <source>
        <dbReference type="ARBA" id="ARBA00022989"/>
    </source>
</evidence>
<keyword evidence="7" id="KW-0965">Cell junction</keyword>
<dbReference type="GO" id="GO:0005198">
    <property type="term" value="F:structural molecule activity"/>
    <property type="evidence" value="ECO:0007669"/>
    <property type="project" value="InterPro"/>
</dbReference>
<evidence type="ECO:0000256" key="12">
    <source>
        <dbReference type="SAM" id="Phobius"/>
    </source>
</evidence>
<keyword evidence="4" id="KW-0796">Tight junction</keyword>
<dbReference type="GO" id="GO:0005923">
    <property type="term" value="C:bicellular tight junction"/>
    <property type="evidence" value="ECO:0007669"/>
    <property type="project" value="UniProtKB-SubCell"/>
</dbReference>
<evidence type="ECO:0000256" key="9">
    <source>
        <dbReference type="ARBA" id="ARBA00023136"/>
    </source>
</evidence>
<dbReference type="GO" id="GO:0005886">
    <property type="term" value="C:plasma membrane"/>
    <property type="evidence" value="ECO:0007669"/>
    <property type="project" value="UniProtKB-SubCell"/>
</dbReference>
<dbReference type="STRING" id="33528.ENSGAFP00000017035"/>
<evidence type="ECO:0000256" key="2">
    <source>
        <dbReference type="ARBA" id="ARBA00004651"/>
    </source>
</evidence>
<feature type="transmembrane region" description="Helical" evidence="12">
    <location>
        <begin position="78"/>
        <end position="99"/>
    </location>
</feature>
<dbReference type="PRINTS" id="PR01077">
    <property type="entry name" value="CLAUDIN"/>
</dbReference>
<comment type="similarity">
    <text evidence="3">Belongs to the claudin family.</text>
</comment>
<evidence type="ECO:0000313" key="15">
    <source>
        <dbReference type="Proteomes" id="UP000250572"/>
    </source>
</evidence>
<dbReference type="InterPro" id="IPR006187">
    <property type="entry name" value="Claudin"/>
</dbReference>
<dbReference type="Proteomes" id="UP000250572">
    <property type="component" value="Unassembled WGS sequence"/>
</dbReference>
<evidence type="ECO:0000256" key="10">
    <source>
        <dbReference type="SAM" id="Coils"/>
    </source>
</evidence>
<evidence type="ECO:0000256" key="13">
    <source>
        <dbReference type="SAM" id="SignalP"/>
    </source>
</evidence>
<evidence type="ECO:0000256" key="3">
    <source>
        <dbReference type="ARBA" id="ARBA00008295"/>
    </source>
</evidence>
<dbReference type="Pfam" id="PF00822">
    <property type="entry name" value="PMP22_Claudin"/>
    <property type="match status" value="1"/>
</dbReference>
<evidence type="ECO:0000256" key="7">
    <source>
        <dbReference type="ARBA" id="ARBA00022949"/>
    </source>
</evidence>
<feature type="signal peptide" evidence="13">
    <location>
        <begin position="1"/>
        <end position="25"/>
    </location>
</feature>
<keyword evidence="15" id="KW-1185">Reference proteome</keyword>
<dbReference type="Gene3D" id="1.20.140.150">
    <property type="match status" value="1"/>
</dbReference>
<keyword evidence="13" id="KW-0732">Signal</keyword>
<keyword evidence="6 12" id="KW-0812">Transmembrane</keyword>
<comment type="caution">
    <text evidence="14">The sequence shown here is derived from an EMBL/GenBank/DDBJ whole genome shotgun (WGS) entry which is preliminary data.</text>
</comment>
<organism evidence="14 15">
    <name type="scientific">Gambusia affinis</name>
    <name type="common">Western mosquitofish</name>
    <name type="synonym">Heterandria affinis</name>
    <dbReference type="NCBI Taxonomy" id="33528"/>
    <lineage>
        <taxon>Eukaryota</taxon>
        <taxon>Metazoa</taxon>
        <taxon>Chordata</taxon>
        <taxon>Craniata</taxon>
        <taxon>Vertebrata</taxon>
        <taxon>Euteleostomi</taxon>
        <taxon>Actinopterygii</taxon>
        <taxon>Neopterygii</taxon>
        <taxon>Teleostei</taxon>
        <taxon>Neoteleostei</taxon>
        <taxon>Acanthomorphata</taxon>
        <taxon>Ovalentaria</taxon>
        <taxon>Atherinomorphae</taxon>
        <taxon>Cyprinodontiformes</taxon>
        <taxon>Poeciliidae</taxon>
        <taxon>Poeciliinae</taxon>
        <taxon>Gambusia</taxon>
    </lineage>
</organism>
<name>A0A315V3J7_GAMAF</name>
<keyword evidence="10" id="KW-0175">Coiled coil</keyword>
<feature type="coiled-coil region" evidence="10">
    <location>
        <begin position="406"/>
        <end position="433"/>
    </location>
</feature>
<accession>A0A315V3J7</accession>
<evidence type="ECO:0000256" key="5">
    <source>
        <dbReference type="ARBA" id="ARBA00022475"/>
    </source>
</evidence>
<dbReference type="EMBL" id="NHOQ01002357">
    <property type="protein sequence ID" value="PWA17903.1"/>
    <property type="molecule type" value="Genomic_DNA"/>
</dbReference>
<feature type="region of interest" description="Disordered" evidence="11">
    <location>
        <begin position="327"/>
        <end position="352"/>
    </location>
</feature>
<reference evidence="14 15" key="1">
    <citation type="journal article" date="2018" name="G3 (Bethesda)">
        <title>A High-Quality Reference Genome for the Invasive Mosquitofish Gambusia affinis Using a Chicago Library.</title>
        <authorList>
            <person name="Hoffberg S.L."/>
            <person name="Troendle N.J."/>
            <person name="Glenn T.C."/>
            <person name="Mahmud O."/>
            <person name="Louha S."/>
            <person name="Chalopin D."/>
            <person name="Bennetzen J.L."/>
            <person name="Mauricio R."/>
        </authorList>
    </citation>
    <scope>NUCLEOTIDE SEQUENCE [LARGE SCALE GENOMIC DNA]</scope>
    <source>
        <strain evidence="14">NE01/NJP1002.9</strain>
        <tissue evidence="14">Muscle</tissue>
    </source>
</reference>
<evidence type="ECO:0000256" key="4">
    <source>
        <dbReference type="ARBA" id="ARBA00022427"/>
    </source>
</evidence>
<protein>
    <submittedName>
        <fullName evidence="14">Uncharacterized protein</fullName>
    </submittedName>
</protein>
<dbReference type="InterPro" id="IPR004031">
    <property type="entry name" value="PMP22/EMP/MP20/Claudin"/>
</dbReference>
<sequence length="471" mass="53602">MTIISCMLSGLSLLILFCGADFTTCVQNEDAKPKISLVAAVGLMLAGLLVIIPVSWSAHNTVRNFHNQLVHESQKRELGASIYLGWAAGVLMLLAGGLLCCFSRPKSSSSGGTAKYSTSAPNKNYVMGQVLGMNKYKRVKKVKKVDFMEEYVRQQFRGHDPPENNYGTLVELNMRSIRQKGEVDDKLLGKESRSSSAVYFLKDFLIKHDLDFHVEPIVGPCTEREIERIKARKVKLEMGERKEQIREKPVNPKALEKPPSAKSETCTLQKLLTDVKASLDADEKDWTDFEQQMFKTMEEMNKDLKKNFDMLTMINQAFESTDDIKKEVSGMKTPQDTKQPEPSPRKIPVTPPRVKMYCLSPSVLQLTREMDEVDWVRKEAAVRFRKRNEFIDSTDEFLGIEEKCFYSREHEERKALQERLKLEREAVERAKIQKLAHRQSTPDIMVPEGLRKSLSFENVALKVGGDLAIDD</sequence>
<feature type="chain" id="PRO_5016247586" evidence="13">
    <location>
        <begin position="26"/>
        <end position="471"/>
    </location>
</feature>
<dbReference type="PANTHER" id="PTHR12002">
    <property type="entry name" value="CLAUDIN"/>
    <property type="match status" value="1"/>
</dbReference>
<evidence type="ECO:0000256" key="6">
    <source>
        <dbReference type="ARBA" id="ARBA00022692"/>
    </source>
</evidence>
<gene>
    <name evidence="14" type="ORF">CCH79_00008089</name>
</gene>
<evidence type="ECO:0000313" key="14">
    <source>
        <dbReference type="EMBL" id="PWA17903.1"/>
    </source>
</evidence>
<keyword evidence="5" id="KW-1003">Cell membrane</keyword>